<accession>A0A9P0KK78</accession>
<protein>
    <recommendedName>
        <fullName evidence="3">Reverse transcriptase domain-containing protein</fullName>
    </recommendedName>
</protein>
<organism evidence="1 2">
    <name type="scientific">Acanthoscelides obtectus</name>
    <name type="common">Bean weevil</name>
    <name type="synonym">Bruchus obtectus</name>
    <dbReference type="NCBI Taxonomy" id="200917"/>
    <lineage>
        <taxon>Eukaryota</taxon>
        <taxon>Metazoa</taxon>
        <taxon>Ecdysozoa</taxon>
        <taxon>Arthropoda</taxon>
        <taxon>Hexapoda</taxon>
        <taxon>Insecta</taxon>
        <taxon>Pterygota</taxon>
        <taxon>Neoptera</taxon>
        <taxon>Endopterygota</taxon>
        <taxon>Coleoptera</taxon>
        <taxon>Polyphaga</taxon>
        <taxon>Cucujiformia</taxon>
        <taxon>Chrysomeloidea</taxon>
        <taxon>Chrysomelidae</taxon>
        <taxon>Bruchinae</taxon>
        <taxon>Bruchini</taxon>
        <taxon>Acanthoscelides</taxon>
    </lineage>
</organism>
<evidence type="ECO:0000313" key="2">
    <source>
        <dbReference type="Proteomes" id="UP001152888"/>
    </source>
</evidence>
<evidence type="ECO:0008006" key="3">
    <source>
        <dbReference type="Google" id="ProtNLM"/>
    </source>
</evidence>
<dbReference type="Proteomes" id="UP001152888">
    <property type="component" value="Unassembled WGS sequence"/>
</dbReference>
<dbReference type="AlphaFoldDB" id="A0A9P0KK78"/>
<comment type="caution">
    <text evidence="1">The sequence shown here is derived from an EMBL/GenBank/DDBJ whole genome shotgun (WGS) entry which is preliminary data.</text>
</comment>
<dbReference type="EMBL" id="CAKOFQ010006855">
    <property type="protein sequence ID" value="CAH1977168.1"/>
    <property type="molecule type" value="Genomic_DNA"/>
</dbReference>
<gene>
    <name evidence="1" type="ORF">ACAOBT_LOCUS12507</name>
</gene>
<reference evidence="1" key="1">
    <citation type="submission" date="2022-03" db="EMBL/GenBank/DDBJ databases">
        <authorList>
            <person name="Sayadi A."/>
        </authorList>
    </citation>
    <scope>NUCLEOTIDE SEQUENCE</scope>
</reference>
<sequence>MCDLHKAVDNSGIQTFADDTQIIFHFDASDTQNSSDILQLDLDKVHQFSMEHNLAINPDKTQVLLFCSDQKRKTVEDSFHLTTDGITLQHT</sequence>
<proteinExistence type="predicted"/>
<dbReference type="OrthoDB" id="416454at2759"/>
<name>A0A9P0KK78_ACAOB</name>
<evidence type="ECO:0000313" key="1">
    <source>
        <dbReference type="EMBL" id="CAH1977168.1"/>
    </source>
</evidence>
<keyword evidence="2" id="KW-1185">Reference proteome</keyword>